<keyword evidence="9" id="KW-1185">Reference proteome</keyword>
<evidence type="ECO:0000259" key="7">
    <source>
        <dbReference type="PROSITE" id="PS51900"/>
    </source>
</evidence>
<dbReference type="InterPro" id="IPR011010">
    <property type="entry name" value="DNA_brk_join_enz"/>
</dbReference>
<dbReference type="PROSITE" id="PS51900">
    <property type="entry name" value="CB"/>
    <property type="match status" value="1"/>
</dbReference>
<evidence type="ECO:0000313" key="9">
    <source>
        <dbReference type="Proteomes" id="UP000189410"/>
    </source>
</evidence>
<dbReference type="Gene3D" id="1.10.443.10">
    <property type="entry name" value="Intergrase catalytic core"/>
    <property type="match status" value="1"/>
</dbReference>
<keyword evidence="3 5" id="KW-0238">DNA-binding</keyword>
<dbReference type="PANTHER" id="PTHR30349">
    <property type="entry name" value="PHAGE INTEGRASE-RELATED"/>
    <property type="match status" value="1"/>
</dbReference>
<name>A0ABX3K705_9GAMM</name>
<gene>
    <name evidence="8" type="ORF">BZG73_11575</name>
</gene>
<evidence type="ECO:0008006" key="10">
    <source>
        <dbReference type="Google" id="ProtNLM"/>
    </source>
</evidence>
<dbReference type="InterPro" id="IPR050090">
    <property type="entry name" value="Tyrosine_recombinase_XerCD"/>
</dbReference>
<sequence length="380" mass="44764">MKNPIHTNVNRVLSYYGMNLKKGKYDYYLSYYSQGETSVIKNNNPRDAIREAINKQGDKELYMQLINQLRFLKLNPKKQLYFSEIFILDPRYTTRPSPPLGTLKDSYDFACEIKWNSRNIKDHKATKRKAENVIKHFGYSTPPSDITPRRLVDYVGYLQAKNLSNATINRNLSKLRVILRHAVMLDYIPHVPEFPWQKHSNARTRILSKEEEEKVINFFHKKGNTLMADFVMVAIDTGARVGELMRLTWSDYRLESESIFIRNSKNDEFRTVPLTKRSRNVFKRRYQNMNSPEENVFNLTQDRLSWQWKVMKKSLGFDKEKEFVPHMMRHTCATRLAELDVSDSKRMLWIGHKTPIMTARYTHMTSTSLKSVVDIIDSQA</sequence>
<evidence type="ECO:0000256" key="4">
    <source>
        <dbReference type="ARBA" id="ARBA00023172"/>
    </source>
</evidence>
<organism evidence="8 9">
    <name type="scientific">Salinivibrio siamensis</name>
    <dbReference type="NCBI Taxonomy" id="414286"/>
    <lineage>
        <taxon>Bacteria</taxon>
        <taxon>Pseudomonadati</taxon>
        <taxon>Pseudomonadota</taxon>
        <taxon>Gammaproteobacteria</taxon>
        <taxon>Vibrionales</taxon>
        <taxon>Vibrionaceae</taxon>
        <taxon>Salinivibrio</taxon>
    </lineage>
</organism>
<reference evidence="8 9" key="1">
    <citation type="journal article" date="2017" name="Genome Announc.">
        <title>Draft Genome Sequences of Salinivibrio proteolyticus, Salinivibrio sharmensis, Salinivibrio siamensis, Salinivibrio costicola subsp. alcaliphilus, Salinivibrio costicola subsp. vallismortis, and 29 New Isolates Belonging to the Genus Salinivibrio.</title>
        <authorList>
            <person name="Lopez-Hermoso C."/>
            <person name="de la Haba R.R."/>
            <person name="Sanchez-Porro C."/>
            <person name="Bayliss S.C."/>
            <person name="Feil E.J."/>
            <person name="Ventosa A."/>
        </authorList>
    </citation>
    <scope>NUCLEOTIDE SEQUENCE [LARGE SCALE GENOMIC DNA]</scope>
    <source>
        <strain evidence="8 9">JCM 14472</strain>
    </source>
</reference>
<evidence type="ECO:0000313" key="8">
    <source>
        <dbReference type="EMBL" id="OOE83491.1"/>
    </source>
</evidence>
<protein>
    <recommendedName>
        <fullName evidence="10">Integrase</fullName>
    </recommendedName>
</protein>
<keyword evidence="4" id="KW-0233">DNA recombination</keyword>
<dbReference type="Proteomes" id="UP000189410">
    <property type="component" value="Unassembled WGS sequence"/>
</dbReference>
<comment type="caution">
    <text evidence="8">The sequence shown here is derived from an EMBL/GenBank/DDBJ whole genome shotgun (WGS) entry which is preliminary data.</text>
</comment>
<dbReference type="EMBL" id="MUFB01000021">
    <property type="protein sequence ID" value="OOE83491.1"/>
    <property type="molecule type" value="Genomic_DNA"/>
</dbReference>
<keyword evidence="2" id="KW-0229">DNA integration</keyword>
<feature type="domain" description="Tyr recombinase" evidence="6">
    <location>
        <begin position="202"/>
        <end position="374"/>
    </location>
</feature>
<accession>A0ABX3K705</accession>
<dbReference type="InterPro" id="IPR025269">
    <property type="entry name" value="SAM-like_dom"/>
</dbReference>
<feature type="domain" description="Core-binding (CB)" evidence="7">
    <location>
        <begin position="98"/>
        <end position="183"/>
    </location>
</feature>
<dbReference type="SUPFAM" id="SSF56349">
    <property type="entry name" value="DNA breaking-rejoining enzymes"/>
    <property type="match status" value="1"/>
</dbReference>
<dbReference type="Pfam" id="PF00589">
    <property type="entry name" value="Phage_integrase"/>
    <property type="match status" value="1"/>
</dbReference>
<dbReference type="InterPro" id="IPR002104">
    <property type="entry name" value="Integrase_catalytic"/>
</dbReference>
<evidence type="ECO:0000256" key="5">
    <source>
        <dbReference type="PROSITE-ProRule" id="PRU01248"/>
    </source>
</evidence>
<dbReference type="InterPro" id="IPR010998">
    <property type="entry name" value="Integrase_recombinase_N"/>
</dbReference>
<comment type="similarity">
    <text evidence="1">Belongs to the 'phage' integrase family.</text>
</comment>
<dbReference type="InterPro" id="IPR013762">
    <property type="entry name" value="Integrase-like_cat_sf"/>
</dbReference>
<evidence type="ECO:0000256" key="3">
    <source>
        <dbReference type="ARBA" id="ARBA00023125"/>
    </source>
</evidence>
<dbReference type="PROSITE" id="PS51898">
    <property type="entry name" value="TYR_RECOMBINASE"/>
    <property type="match status" value="1"/>
</dbReference>
<dbReference type="RefSeq" id="WP_077668366.1">
    <property type="nucleotide sequence ID" value="NZ_MUFB01000021.1"/>
</dbReference>
<dbReference type="CDD" id="cd00796">
    <property type="entry name" value="INT_Rci_Hp1_C"/>
    <property type="match status" value="1"/>
</dbReference>
<dbReference type="InterPro" id="IPR044068">
    <property type="entry name" value="CB"/>
</dbReference>
<evidence type="ECO:0000256" key="1">
    <source>
        <dbReference type="ARBA" id="ARBA00008857"/>
    </source>
</evidence>
<dbReference type="Pfam" id="PF13102">
    <property type="entry name" value="Phage_int_SAM_5"/>
    <property type="match status" value="1"/>
</dbReference>
<proteinExistence type="inferred from homology"/>
<evidence type="ECO:0000256" key="2">
    <source>
        <dbReference type="ARBA" id="ARBA00022908"/>
    </source>
</evidence>
<dbReference type="Gene3D" id="1.10.150.130">
    <property type="match status" value="1"/>
</dbReference>
<evidence type="ECO:0000259" key="6">
    <source>
        <dbReference type="PROSITE" id="PS51898"/>
    </source>
</evidence>
<dbReference type="PANTHER" id="PTHR30349:SF41">
    <property type="entry name" value="INTEGRASE_RECOMBINASE PROTEIN MJ0367-RELATED"/>
    <property type="match status" value="1"/>
</dbReference>